<reference evidence="14" key="1">
    <citation type="journal article" date="2020" name="mSystems">
        <title>Genome- and Community-Level Interaction Insights into Carbon Utilization and Element Cycling Functions of Hydrothermarchaeota in Hydrothermal Sediment.</title>
        <authorList>
            <person name="Zhou Z."/>
            <person name="Liu Y."/>
            <person name="Xu W."/>
            <person name="Pan J."/>
            <person name="Luo Z.H."/>
            <person name="Li M."/>
        </authorList>
    </citation>
    <scope>NUCLEOTIDE SEQUENCE [LARGE SCALE GENOMIC DNA]</scope>
    <source>
        <strain evidence="14">SpSt-794</strain>
    </source>
</reference>
<dbReference type="AlphaFoldDB" id="A0A7C4TV74"/>
<dbReference type="EMBL" id="DTHV01000018">
    <property type="protein sequence ID" value="HGW59928.1"/>
    <property type="molecule type" value="Genomic_DNA"/>
</dbReference>
<dbReference type="GO" id="GO:0046656">
    <property type="term" value="P:folic acid biosynthetic process"/>
    <property type="evidence" value="ECO:0007669"/>
    <property type="project" value="UniProtKB-KW"/>
</dbReference>
<organism evidence="14">
    <name type="scientific">Caldisericum exile</name>
    <dbReference type="NCBI Taxonomy" id="693075"/>
    <lineage>
        <taxon>Bacteria</taxon>
        <taxon>Pseudomonadati</taxon>
        <taxon>Caldisericota/Cryosericota group</taxon>
        <taxon>Caldisericota</taxon>
        <taxon>Caldisericia</taxon>
        <taxon>Caldisericales</taxon>
        <taxon>Caldisericaceae</taxon>
        <taxon>Caldisericum</taxon>
    </lineage>
</organism>
<evidence type="ECO:0000259" key="13">
    <source>
        <dbReference type="PROSITE" id="PS00794"/>
    </source>
</evidence>
<comment type="caution">
    <text evidence="14">The sequence shown here is derived from an EMBL/GenBank/DDBJ whole genome shotgun (WGS) entry which is preliminary data.</text>
</comment>
<evidence type="ECO:0000256" key="4">
    <source>
        <dbReference type="ARBA" id="ARBA00016218"/>
    </source>
</evidence>
<comment type="function">
    <text evidence="10">Catalyzes the transfer of pyrophosphate from adenosine triphosphate (ATP) to 6-hydroxymethyl-7,8-dihydropterin, an enzymatic step in folate biosynthesis pathway.</text>
</comment>
<evidence type="ECO:0000256" key="1">
    <source>
        <dbReference type="ARBA" id="ARBA00005051"/>
    </source>
</evidence>
<evidence type="ECO:0000256" key="8">
    <source>
        <dbReference type="ARBA" id="ARBA00022840"/>
    </source>
</evidence>
<keyword evidence="8" id="KW-0067">ATP-binding</keyword>
<dbReference type="Gene3D" id="3.30.70.560">
    <property type="entry name" value="7,8-Dihydro-6-hydroxymethylpterin-pyrophosphokinase HPPK"/>
    <property type="match status" value="1"/>
</dbReference>
<dbReference type="PANTHER" id="PTHR43071:SF1">
    <property type="entry name" value="2-AMINO-4-HYDROXY-6-HYDROXYMETHYLDIHYDROPTERIDINE PYROPHOSPHOKINASE"/>
    <property type="match status" value="1"/>
</dbReference>
<evidence type="ECO:0000313" key="14">
    <source>
        <dbReference type="EMBL" id="HGW59928.1"/>
    </source>
</evidence>
<dbReference type="GO" id="GO:0046654">
    <property type="term" value="P:tetrahydrofolate biosynthetic process"/>
    <property type="evidence" value="ECO:0007669"/>
    <property type="project" value="UniProtKB-UniPathway"/>
</dbReference>
<evidence type="ECO:0000256" key="10">
    <source>
        <dbReference type="ARBA" id="ARBA00029409"/>
    </source>
</evidence>
<dbReference type="Pfam" id="PF01288">
    <property type="entry name" value="HPPK"/>
    <property type="match status" value="1"/>
</dbReference>
<evidence type="ECO:0000256" key="3">
    <source>
        <dbReference type="ARBA" id="ARBA00013253"/>
    </source>
</evidence>
<dbReference type="SUPFAM" id="SSF55083">
    <property type="entry name" value="6-hydroxymethyl-7,8-dihydropterin pyrophosphokinase, HPPK"/>
    <property type="match status" value="1"/>
</dbReference>
<evidence type="ECO:0000256" key="7">
    <source>
        <dbReference type="ARBA" id="ARBA00022777"/>
    </source>
</evidence>
<dbReference type="GO" id="GO:0003848">
    <property type="term" value="F:2-amino-4-hydroxy-6-hydroxymethyldihydropteridine diphosphokinase activity"/>
    <property type="evidence" value="ECO:0007669"/>
    <property type="project" value="UniProtKB-EC"/>
</dbReference>
<sequence>MQANHRVFIAIGSNLGDREKNILDAINDLIEEGIDVKKVSSIIETEPYGVEEQPKFLNCVVECFTTLSPKELLTLLLDIERRLGRVRTLRWGPRTIDLDIIFYDDLVIDEPDLKIPHPDMQNRFFVLKPLSKIAGDFVHPVLKKTVKELLEDLGGK</sequence>
<dbReference type="GO" id="GO:0016301">
    <property type="term" value="F:kinase activity"/>
    <property type="evidence" value="ECO:0007669"/>
    <property type="project" value="UniProtKB-KW"/>
</dbReference>
<feature type="domain" description="7,8-dihydro-6-hydroxymethylpterin-pyrophosphokinase" evidence="13">
    <location>
        <begin position="90"/>
        <end position="101"/>
    </location>
</feature>
<dbReference type="PANTHER" id="PTHR43071">
    <property type="entry name" value="2-AMINO-4-HYDROXY-6-HYDROXYMETHYLDIHYDROPTERIDINE PYROPHOSPHOKINASE"/>
    <property type="match status" value="1"/>
</dbReference>
<name>A0A7C4TV74_9BACT</name>
<comment type="similarity">
    <text evidence="2">Belongs to the HPPK family.</text>
</comment>
<gene>
    <name evidence="14" type="primary">folK</name>
    <name evidence="14" type="ORF">ENV82_00575</name>
</gene>
<protein>
    <recommendedName>
        <fullName evidence="4">2-amino-4-hydroxy-6-hydroxymethyldihydropteridine pyrophosphokinase</fullName>
        <ecNumber evidence="3">2.7.6.3</ecNumber>
    </recommendedName>
    <alternativeName>
        <fullName evidence="11">6-hydroxymethyl-7,8-dihydropterin pyrophosphokinase</fullName>
    </alternativeName>
    <alternativeName>
        <fullName evidence="12">7,8-dihydro-6-hydroxymethylpterin-pyrophosphokinase</fullName>
    </alternativeName>
</protein>
<comment type="pathway">
    <text evidence="1">Cofactor biosynthesis; tetrahydrofolate biosynthesis; 2-amino-4-hydroxy-6-hydroxymethyl-7,8-dihydropteridine diphosphate from 7,8-dihydroneopterin triphosphate: step 4/4.</text>
</comment>
<accession>A0A7C4TV74</accession>
<evidence type="ECO:0000256" key="9">
    <source>
        <dbReference type="ARBA" id="ARBA00022909"/>
    </source>
</evidence>
<keyword evidence="9" id="KW-0289">Folate biosynthesis</keyword>
<keyword evidence="6" id="KW-0547">Nucleotide-binding</keyword>
<keyword evidence="7 14" id="KW-0418">Kinase</keyword>
<dbReference type="EC" id="2.7.6.3" evidence="3"/>
<dbReference type="InterPro" id="IPR000550">
    <property type="entry name" value="Hppk"/>
</dbReference>
<proteinExistence type="inferred from homology"/>
<evidence type="ECO:0000256" key="6">
    <source>
        <dbReference type="ARBA" id="ARBA00022741"/>
    </source>
</evidence>
<evidence type="ECO:0000256" key="12">
    <source>
        <dbReference type="ARBA" id="ARBA00033413"/>
    </source>
</evidence>
<dbReference type="InterPro" id="IPR035907">
    <property type="entry name" value="Hppk_sf"/>
</dbReference>
<dbReference type="CDD" id="cd00483">
    <property type="entry name" value="HPPK"/>
    <property type="match status" value="1"/>
</dbReference>
<dbReference type="NCBIfam" id="TIGR01498">
    <property type="entry name" value="folK"/>
    <property type="match status" value="1"/>
</dbReference>
<evidence type="ECO:0000256" key="5">
    <source>
        <dbReference type="ARBA" id="ARBA00022679"/>
    </source>
</evidence>
<dbReference type="GO" id="GO:0005524">
    <property type="term" value="F:ATP binding"/>
    <property type="evidence" value="ECO:0007669"/>
    <property type="project" value="UniProtKB-KW"/>
</dbReference>
<evidence type="ECO:0000256" key="11">
    <source>
        <dbReference type="ARBA" id="ARBA00029766"/>
    </source>
</evidence>
<evidence type="ECO:0000256" key="2">
    <source>
        <dbReference type="ARBA" id="ARBA00005810"/>
    </source>
</evidence>
<dbReference type="UniPathway" id="UPA00077">
    <property type="reaction ID" value="UER00155"/>
</dbReference>
<keyword evidence="5 14" id="KW-0808">Transferase</keyword>
<dbReference type="PROSITE" id="PS00794">
    <property type="entry name" value="HPPK"/>
    <property type="match status" value="1"/>
</dbReference>